<evidence type="ECO:0000256" key="4">
    <source>
        <dbReference type="ARBA" id="ARBA00022679"/>
    </source>
</evidence>
<keyword evidence="6" id="KW-0418">Kinase</keyword>
<dbReference type="PANTHER" id="PTHR44899">
    <property type="entry name" value="CAMK FAMILY PROTEIN KINASE"/>
    <property type="match status" value="1"/>
</dbReference>
<feature type="binding site" evidence="10">
    <location>
        <position position="41"/>
    </location>
    <ligand>
        <name>ATP</name>
        <dbReference type="ChEBI" id="CHEBI:30616"/>
    </ligand>
</feature>
<dbReference type="SMART" id="SM00220">
    <property type="entry name" value="S_TKc"/>
    <property type="match status" value="1"/>
</dbReference>
<dbReference type="Proteomes" id="UP001295684">
    <property type="component" value="Unassembled WGS sequence"/>
</dbReference>
<dbReference type="PANTHER" id="PTHR44899:SF6">
    <property type="entry name" value="SERINE_THREONINE PROTEIN KINASE"/>
    <property type="match status" value="1"/>
</dbReference>
<dbReference type="PROSITE" id="PS00108">
    <property type="entry name" value="PROTEIN_KINASE_ST"/>
    <property type="match status" value="1"/>
</dbReference>
<dbReference type="InterPro" id="IPR017441">
    <property type="entry name" value="Protein_kinase_ATP_BS"/>
</dbReference>
<dbReference type="InterPro" id="IPR051131">
    <property type="entry name" value="NEK_Ser/Thr_kinase_NIMA"/>
</dbReference>
<keyword evidence="7 10" id="KW-0067">ATP-binding</keyword>
<comment type="catalytic activity">
    <reaction evidence="9">
        <text>L-seryl-[protein] + ATP = O-phospho-L-seryl-[protein] + ADP + H(+)</text>
        <dbReference type="Rhea" id="RHEA:17989"/>
        <dbReference type="Rhea" id="RHEA-COMP:9863"/>
        <dbReference type="Rhea" id="RHEA-COMP:11604"/>
        <dbReference type="ChEBI" id="CHEBI:15378"/>
        <dbReference type="ChEBI" id="CHEBI:29999"/>
        <dbReference type="ChEBI" id="CHEBI:30616"/>
        <dbReference type="ChEBI" id="CHEBI:83421"/>
        <dbReference type="ChEBI" id="CHEBI:456216"/>
        <dbReference type="EC" id="2.7.11.1"/>
    </reaction>
</comment>
<keyword evidence="3" id="KW-0723">Serine/threonine-protein kinase</keyword>
<dbReference type="GO" id="GO:0004674">
    <property type="term" value="F:protein serine/threonine kinase activity"/>
    <property type="evidence" value="ECO:0007669"/>
    <property type="project" value="UniProtKB-KW"/>
</dbReference>
<evidence type="ECO:0000256" key="11">
    <source>
        <dbReference type="SAM" id="MobiDB-lite"/>
    </source>
</evidence>
<evidence type="ECO:0000256" key="7">
    <source>
        <dbReference type="ARBA" id="ARBA00022840"/>
    </source>
</evidence>
<evidence type="ECO:0000256" key="9">
    <source>
        <dbReference type="ARBA" id="ARBA00048679"/>
    </source>
</evidence>
<evidence type="ECO:0000256" key="5">
    <source>
        <dbReference type="ARBA" id="ARBA00022741"/>
    </source>
</evidence>
<sequence>MSSFANFKFLSVLGKGSYSQVYKVRRKLENSADNQQIYALKKVYMNNLTEKERANALNEVRLLASIRHPNIISYKEAFIDESTSCLCVVMEYADKGDAFQLLNDHQNEGQYFKEKQIWTILIQATHGLQHLHEMSILHRDLKCANLFLFKNGDVKIGDLNVSKVARAGLSYTQTGTPYYASPEVWNDLPYDSKSDIWSLGIVMYEITALHLPFQAKSMDGLYDTVRKGEYEPIPKCFSVGLSRVISAMLQLNPENRPSCQQLMSSNLFSKWMNKIDPDNLYCTESTRCFSLNRTSISDISNELIDTIKVSRDLRIQENYLPKPNYEDSFITLKPSIKIKKVKTKKPTRDETPKKPFFEDAPLQAKHKGTSRNDLKKPCSHKNSVLANNKELKKYLKGIPKYKGLSSLKVKLEMKEKNYSSVESRRETFGEPQGQGITYREESSPSMLEKHNKNTLSIPSIKNQKKGNLPKIKSALKIHKKHYEEIAKRFMNLTPEHKVTKGKKEIRAKVMDSLIKRDVMLTPQQIKLKVPCNENNRRKALLPSINTRKSIQLSTYEHKPRKNIDHHSLEITSCNRPKNARYKNETQRRLSKMLNKLSHEVRNQPLQLSKARICRNIYKSRDRLSLEPANMSLSKYLKE</sequence>
<evidence type="ECO:0000259" key="12">
    <source>
        <dbReference type="PROSITE" id="PS50011"/>
    </source>
</evidence>
<dbReference type="EMBL" id="CAMPGE010000121">
    <property type="protein sequence ID" value="CAI2358844.1"/>
    <property type="molecule type" value="Genomic_DNA"/>
</dbReference>
<reference evidence="13" key="1">
    <citation type="submission" date="2023-07" db="EMBL/GenBank/DDBJ databases">
        <authorList>
            <consortium name="AG Swart"/>
            <person name="Singh M."/>
            <person name="Singh A."/>
            <person name="Seah K."/>
            <person name="Emmerich C."/>
        </authorList>
    </citation>
    <scope>NUCLEOTIDE SEQUENCE</scope>
    <source>
        <strain evidence="13">DP1</strain>
    </source>
</reference>
<evidence type="ECO:0000256" key="3">
    <source>
        <dbReference type="ARBA" id="ARBA00022527"/>
    </source>
</evidence>
<evidence type="ECO:0000313" key="13">
    <source>
        <dbReference type="EMBL" id="CAI2358844.1"/>
    </source>
</evidence>
<feature type="domain" description="Protein kinase" evidence="12">
    <location>
        <begin position="7"/>
        <end position="272"/>
    </location>
</feature>
<dbReference type="SUPFAM" id="SSF56112">
    <property type="entry name" value="Protein kinase-like (PK-like)"/>
    <property type="match status" value="1"/>
</dbReference>
<dbReference type="InterPro" id="IPR000719">
    <property type="entry name" value="Prot_kinase_dom"/>
</dbReference>
<evidence type="ECO:0000256" key="6">
    <source>
        <dbReference type="ARBA" id="ARBA00022777"/>
    </source>
</evidence>
<evidence type="ECO:0000256" key="1">
    <source>
        <dbReference type="ARBA" id="ARBA00010886"/>
    </source>
</evidence>
<proteinExistence type="inferred from homology"/>
<comment type="catalytic activity">
    <reaction evidence="8">
        <text>L-threonyl-[protein] + ATP = O-phospho-L-threonyl-[protein] + ADP + H(+)</text>
        <dbReference type="Rhea" id="RHEA:46608"/>
        <dbReference type="Rhea" id="RHEA-COMP:11060"/>
        <dbReference type="Rhea" id="RHEA-COMP:11605"/>
        <dbReference type="ChEBI" id="CHEBI:15378"/>
        <dbReference type="ChEBI" id="CHEBI:30013"/>
        <dbReference type="ChEBI" id="CHEBI:30616"/>
        <dbReference type="ChEBI" id="CHEBI:61977"/>
        <dbReference type="ChEBI" id="CHEBI:456216"/>
        <dbReference type="EC" id="2.7.11.1"/>
    </reaction>
</comment>
<name>A0AAD1X2V6_EUPCR</name>
<dbReference type="PROSITE" id="PS50011">
    <property type="entry name" value="PROTEIN_KINASE_DOM"/>
    <property type="match status" value="1"/>
</dbReference>
<dbReference type="EC" id="2.7.11.1" evidence="2"/>
<dbReference type="AlphaFoldDB" id="A0AAD1X2V6"/>
<comment type="similarity">
    <text evidence="1">Belongs to the protein kinase superfamily. NEK Ser/Thr protein kinase family. NIMA subfamily.</text>
</comment>
<evidence type="ECO:0000256" key="8">
    <source>
        <dbReference type="ARBA" id="ARBA00047899"/>
    </source>
</evidence>
<dbReference type="FunFam" id="3.30.200.20:FF:000097">
    <property type="entry name" value="Probable serine/threonine-protein kinase nek1"/>
    <property type="match status" value="1"/>
</dbReference>
<feature type="region of interest" description="Disordered" evidence="11">
    <location>
        <begin position="422"/>
        <end position="446"/>
    </location>
</feature>
<comment type="caution">
    <text evidence="13">The sequence shown here is derived from an EMBL/GenBank/DDBJ whole genome shotgun (WGS) entry which is preliminary data.</text>
</comment>
<organism evidence="13 14">
    <name type="scientific">Euplotes crassus</name>
    <dbReference type="NCBI Taxonomy" id="5936"/>
    <lineage>
        <taxon>Eukaryota</taxon>
        <taxon>Sar</taxon>
        <taxon>Alveolata</taxon>
        <taxon>Ciliophora</taxon>
        <taxon>Intramacronucleata</taxon>
        <taxon>Spirotrichea</taxon>
        <taxon>Hypotrichia</taxon>
        <taxon>Euplotida</taxon>
        <taxon>Euplotidae</taxon>
        <taxon>Moneuplotes</taxon>
    </lineage>
</organism>
<evidence type="ECO:0000256" key="10">
    <source>
        <dbReference type="PROSITE-ProRule" id="PRU10141"/>
    </source>
</evidence>
<accession>A0AAD1X2V6</accession>
<keyword evidence="5 10" id="KW-0547">Nucleotide-binding</keyword>
<evidence type="ECO:0000313" key="14">
    <source>
        <dbReference type="Proteomes" id="UP001295684"/>
    </source>
</evidence>
<dbReference type="PROSITE" id="PS00107">
    <property type="entry name" value="PROTEIN_KINASE_ATP"/>
    <property type="match status" value="1"/>
</dbReference>
<protein>
    <recommendedName>
        <fullName evidence="2">non-specific serine/threonine protein kinase</fullName>
        <ecNumber evidence="2">2.7.11.1</ecNumber>
    </recommendedName>
</protein>
<dbReference type="Pfam" id="PF00069">
    <property type="entry name" value="Pkinase"/>
    <property type="match status" value="1"/>
</dbReference>
<dbReference type="Gene3D" id="1.10.510.10">
    <property type="entry name" value="Transferase(Phosphotransferase) domain 1"/>
    <property type="match status" value="1"/>
</dbReference>
<keyword evidence="4" id="KW-0808">Transferase</keyword>
<dbReference type="InterPro" id="IPR011009">
    <property type="entry name" value="Kinase-like_dom_sf"/>
</dbReference>
<dbReference type="GO" id="GO:0005524">
    <property type="term" value="F:ATP binding"/>
    <property type="evidence" value="ECO:0007669"/>
    <property type="project" value="UniProtKB-UniRule"/>
</dbReference>
<keyword evidence="14" id="KW-1185">Reference proteome</keyword>
<dbReference type="InterPro" id="IPR008271">
    <property type="entry name" value="Ser/Thr_kinase_AS"/>
</dbReference>
<dbReference type="Gene3D" id="3.30.200.20">
    <property type="entry name" value="Phosphorylase Kinase, domain 1"/>
    <property type="match status" value="1"/>
</dbReference>
<gene>
    <name evidence="13" type="ORF">ECRASSUSDP1_LOCUS127</name>
</gene>
<evidence type="ECO:0000256" key="2">
    <source>
        <dbReference type="ARBA" id="ARBA00012513"/>
    </source>
</evidence>